<evidence type="ECO:0000313" key="3">
    <source>
        <dbReference type="Proteomes" id="UP000281564"/>
    </source>
</evidence>
<dbReference type="InterPro" id="IPR036390">
    <property type="entry name" value="WH_DNA-bd_sf"/>
</dbReference>
<comment type="caution">
    <text evidence="2">The sequence shown here is derived from an EMBL/GenBank/DDBJ whole genome shotgun (WGS) entry which is preliminary data.</text>
</comment>
<feature type="region of interest" description="Disordered" evidence="1">
    <location>
        <begin position="873"/>
        <end position="892"/>
    </location>
</feature>
<sequence length="910" mass="101437">MIAVSNPGSDTDKPRITLTQTRPKREKAADISLDGQPPNDVWEDMSPLLSAIAAGVDTVVDESSASPSRAVRHALSAPDLTHEQECVIASIVSSWRSNVRFDQQCDAASFIQSLGSGELLDGGVRTSIEHACAVAQLVETDEPVVIRFGEDFKQQRADQRRDICKLISHLSTAVEVYLVPTTLRLEQWIVHTHDGDLPGSLIEQRNTRQGTSTDDTKMVQDAIERFDIDGEIIDTLRHIAAAPSETRTISDLESEFGVQRDTIHNRLHHLREYDLVSDTLSSDDDSIVSLISAGRSYLDAVRASVGLQSSLDDSLIAVGKSSNNSRVKPACSRDTSSPPPSPSSRPRNRLPCLHNIRELPRHRFHAITATVSNADISVVDTDVDLLDDRAAPGRHYDHDNRQLIVSAEYDNPLNYWVSIARALSNRDIWSWILTDDKLDAANRDKFRDLFADHRVVLRQLRCLGYLPDRITDINDFRDLILDALDKLLDDTKRLTNGNYPDALNESEFRGDIVRDAHGLAGTMAHILDIVDVEIIREVRVPRYREFSGIKKQGLIKTIGKGSAIQSVYGEANTYRHLYEDRENKREQAIVPDVDAHDPYAELIGSFAVVGDFKSQTKDFVRSLNNNLEPGKPHDDAPEFQLNLSIRGDVSRSEYAQTATRLCREKNINPTPQAVSTLAGLCNSPFEVAEALNHLQSNEDRRSIDAREVRYALSQLGADDILRGTNSTPRKAVIALLNATEPLSQSELADRADVSERSLRDHLPDLLDLGLIDETPTGYRFNLSFNTGEERTNDRYPMYVVDPDLRPDIHKAAKALKTAHEHHFGTPIPDDDFPSSPTGRDWCADLRGIEAADTWIRSVLPLLWGLETREEYRDDPDLDPLIDGDDTTDIRLGPDIPQQRLAAYSVSKASG</sequence>
<evidence type="ECO:0000256" key="1">
    <source>
        <dbReference type="SAM" id="MobiDB-lite"/>
    </source>
</evidence>
<dbReference type="EMBL" id="QMDW01000032">
    <property type="protein sequence ID" value="RJX47821.1"/>
    <property type="molecule type" value="Genomic_DNA"/>
</dbReference>
<dbReference type="Proteomes" id="UP000281564">
    <property type="component" value="Unassembled WGS sequence"/>
</dbReference>
<dbReference type="AlphaFoldDB" id="A0A3A6Q249"/>
<proteinExistence type="predicted"/>
<gene>
    <name evidence="2" type="ORF">DP106_13995</name>
</gene>
<evidence type="ECO:0000313" key="2">
    <source>
        <dbReference type="EMBL" id="RJX47821.1"/>
    </source>
</evidence>
<protein>
    <submittedName>
        <fullName evidence="2">Uncharacterized protein</fullName>
    </submittedName>
</protein>
<keyword evidence="3" id="KW-1185">Reference proteome</keyword>
<feature type="region of interest" description="Disordered" evidence="1">
    <location>
        <begin position="322"/>
        <end position="350"/>
    </location>
</feature>
<dbReference type="SUPFAM" id="SSF46785">
    <property type="entry name" value="Winged helix' DNA-binding domain"/>
    <property type="match status" value="2"/>
</dbReference>
<name>A0A3A6Q249_9EURY</name>
<feature type="region of interest" description="Disordered" evidence="1">
    <location>
        <begin position="1"/>
        <end position="39"/>
    </location>
</feature>
<feature type="compositionally biased region" description="Acidic residues" evidence="1">
    <location>
        <begin position="873"/>
        <end position="886"/>
    </location>
</feature>
<reference evidence="2 3" key="1">
    <citation type="submission" date="2018-06" db="EMBL/GenBank/DDBJ databases">
        <title>Halonotius sp. F13-13 a new haloarchaeeon isolated from a solar saltern from Isla Cristina, Huelva, Spain.</title>
        <authorList>
            <person name="Duran-Viseras A."/>
            <person name="Sanchez-Porro C."/>
            <person name="Ventosa A."/>
        </authorList>
    </citation>
    <scope>NUCLEOTIDE SEQUENCE [LARGE SCALE GENOMIC DNA]</scope>
    <source>
        <strain evidence="2 3">CECT 7525</strain>
    </source>
</reference>
<organism evidence="2 3">
    <name type="scientific">Halonotius pteroides</name>
    <dbReference type="NCBI Taxonomy" id="268735"/>
    <lineage>
        <taxon>Archaea</taxon>
        <taxon>Methanobacteriati</taxon>
        <taxon>Methanobacteriota</taxon>
        <taxon>Stenosarchaea group</taxon>
        <taxon>Halobacteria</taxon>
        <taxon>Halobacteriales</taxon>
        <taxon>Haloferacaceae</taxon>
        <taxon>Halonotius</taxon>
    </lineage>
</organism>
<accession>A0A3A6Q249</accession>